<dbReference type="Pfam" id="PF00890">
    <property type="entry name" value="FAD_binding_2"/>
    <property type="match status" value="1"/>
</dbReference>
<reference evidence="6" key="2">
    <citation type="journal article" date="2023" name="Front. Microbiol.">
        <title>Ralstonia chuxiongensis sp. nov., Ralstonia mojiangensis sp. nov., and Ralstonia soli sp. nov., isolated from tobacco fields, are three novel species in the family Burkholderiaceae.</title>
        <authorList>
            <person name="Lu C.H."/>
            <person name="Zhang Y.Y."/>
            <person name="Jiang N."/>
            <person name="Chen W."/>
            <person name="Shao X."/>
            <person name="Zhao Z.M."/>
            <person name="Lu W.L."/>
            <person name="Hu X."/>
            <person name="Xi Y.X."/>
            <person name="Zou S.Y."/>
            <person name="Wei Q.J."/>
            <person name="Lin Z.L."/>
            <person name="Gong L."/>
            <person name="Gai X.T."/>
            <person name="Zhang L.Q."/>
            <person name="Li J.Y."/>
            <person name="Jin Y."/>
            <person name="Xia Z.Y."/>
        </authorList>
    </citation>
    <scope>NUCLEOTIDE SEQUENCE</scope>
    <source>
        <strain evidence="6">21MJYT02-11</strain>
    </source>
</reference>
<comment type="cofactor">
    <cofactor evidence="1">
        <name>FAD</name>
        <dbReference type="ChEBI" id="CHEBI:57692"/>
    </cofactor>
</comment>
<dbReference type="Gene3D" id="3.50.50.60">
    <property type="entry name" value="FAD/NAD(P)-binding domain"/>
    <property type="match status" value="2"/>
</dbReference>
<feature type="domain" description="FAD-dependent oxidoreductase 2 FAD-binding" evidence="5">
    <location>
        <begin position="50"/>
        <end position="568"/>
    </location>
</feature>
<dbReference type="InterPro" id="IPR027477">
    <property type="entry name" value="Succ_DH/fumarate_Rdtase_cat_sf"/>
</dbReference>
<proteinExistence type="predicted"/>
<gene>
    <name evidence="6" type="ORF">NG900_12730</name>
</gene>
<dbReference type="EMBL" id="JAMXHT010000004">
    <property type="protein sequence ID" value="MCO5399059.1"/>
    <property type="molecule type" value="Genomic_DNA"/>
</dbReference>
<evidence type="ECO:0000256" key="3">
    <source>
        <dbReference type="ARBA" id="ARBA00022827"/>
    </source>
</evidence>
<dbReference type="SUPFAM" id="SSF56425">
    <property type="entry name" value="Succinate dehydrogenase/fumarate reductase flavoprotein, catalytic domain"/>
    <property type="match status" value="1"/>
</dbReference>
<dbReference type="Gene3D" id="3.90.700.10">
    <property type="entry name" value="Succinate dehydrogenase/fumarate reductase flavoprotein, catalytic domain"/>
    <property type="match status" value="1"/>
</dbReference>
<dbReference type="RefSeq" id="WP_252680710.1">
    <property type="nucleotide sequence ID" value="NZ_JAMXHT010000004.1"/>
</dbReference>
<organism evidence="6 7">
    <name type="scientific">Ralstonia soli</name>
    <dbReference type="NCBI Taxonomy" id="2953896"/>
    <lineage>
        <taxon>Bacteria</taxon>
        <taxon>Pseudomonadati</taxon>
        <taxon>Pseudomonadota</taxon>
        <taxon>Betaproteobacteria</taxon>
        <taxon>Burkholderiales</taxon>
        <taxon>Burkholderiaceae</taxon>
        <taxon>Ralstonia</taxon>
    </lineage>
</organism>
<dbReference type="InterPro" id="IPR003953">
    <property type="entry name" value="FAD-dep_OxRdtase_2_FAD-bd"/>
</dbReference>
<dbReference type="InterPro" id="IPR036188">
    <property type="entry name" value="FAD/NAD-bd_sf"/>
</dbReference>
<dbReference type="PANTHER" id="PTHR43400:SF10">
    <property type="entry name" value="3-OXOSTEROID 1-DEHYDROGENASE"/>
    <property type="match status" value="1"/>
</dbReference>
<dbReference type="PROSITE" id="PS51318">
    <property type="entry name" value="TAT"/>
    <property type="match status" value="1"/>
</dbReference>
<dbReference type="InterPro" id="IPR006311">
    <property type="entry name" value="TAT_signal"/>
</dbReference>
<evidence type="ECO:0000256" key="1">
    <source>
        <dbReference type="ARBA" id="ARBA00001974"/>
    </source>
</evidence>
<evidence type="ECO:0000313" key="6">
    <source>
        <dbReference type="EMBL" id="MCO5399059.1"/>
    </source>
</evidence>
<name>A0ABT1AKV6_9RALS</name>
<dbReference type="SUPFAM" id="SSF51905">
    <property type="entry name" value="FAD/NAD(P)-binding domain"/>
    <property type="match status" value="1"/>
</dbReference>
<reference evidence="6" key="1">
    <citation type="submission" date="2022-06" db="EMBL/GenBank/DDBJ databases">
        <authorList>
            <person name="Lu C.-H."/>
        </authorList>
    </citation>
    <scope>NUCLEOTIDE SEQUENCE</scope>
    <source>
        <strain evidence="6">21MJYT02-11</strain>
    </source>
</reference>
<evidence type="ECO:0000256" key="2">
    <source>
        <dbReference type="ARBA" id="ARBA00022630"/>
    </source>
</evidence>
<keyword evidence="7" id="KW-1185">Reference proteome</keyword>
<keyword evidence="3" id="KW-0274">FAD</keyword>
<evidence type="ECO:0000256" key="4">
    <source>
        <dbReference type="ARBA" id="ARBA00023002"/>
    </source>
</evidence>
<evidence type="ECO:0000259" key="5">
    <source>
        <dbReference type="Pfam" id="PF00890"/>
    </source>
</evidence>
<dbReference type="PANTHER" id="PTHR43400">
    <property type="entry name" value="FUMARATE REDUCTASE"/>
    <property type="match status" value="1"/>
</dbReference>
<dbReference type="InterPro" id="IPR050315">
    <property type="entry name" value="FAD-oxidoreductase_2"/>
</dbReference>
<sequence length="590" mass="63225">MSLLEDPKSRISRRDFLRAGGAGATATTLGMLSLGASGAPAKMHWHQQADVIVVGGGASAAVAALTASKQGAQVVMLEKSPVFGGTSAKSAGMFWIPDNFHMREKGLPDPKPDFIAYCVKYSYPHLYNPKSPTLGVSKDIYDLIAAYYDHGSPMVDMLRSTGALRVGRFHILPEGEAQDLPDYFEHGAENKAPRGRGLGARKADGTLGFGSELMGQLKAKIDQLGIPVLTSHRVTQLVTNAKGEVVGVLADTDDGQVAVRAQRGVIFATGGYSYNRELLNLYQSGPVYGGCGVPTCTGDFIAIASAVGAKLGNMGGAWRAEIVLEEAIQYISVPNDVWQPQGDSMVVVNKYGRRIFNEKRNYHDRARAHHDYDPNNAEYPNQLTFMIYDQRTAELYGGNHPLPEKPNGAPYVISGNTLAELAAAIDARLVALAAHTGNIRLAPIFAQQLDQTVARFNAFAQAGRDEDFQRGEFAYDIDYQPIFGLPRKGTRWGDEAGKNPLLYPLQAQGPYYCIILAPGTLDTNGGPVINAHAQVMRADGSPIPGLYGAGNCIASPAHNTYWAGGCTLGSGMTFGYLAGLRASQEAVKLA</sequence>
<dbReference type="Proteomes" id="UP001162811">
    <property type="component" value="Unassembled WGS sequence"/>
</dbReference>
<protein>
    <submittedName>
        <fullName evidence="6">FAD-dependent oxidoreductase</fullName>
    </submittedName>
</protein>
<evidence type="ECO:0000313" key="7">
    <source>
        <dbReference type="Proteomes" id="UP001162811"/>
    </source>
</evidence>
<keyword evidence="4" id="KW-0560">Oxidoreductase</keyword>
<accession>A0ABT1AKV6</accession>
<keyword evidence="2" id="KW-0285">Flavoprotein</keyword>
<comment type="caution">
    <text evidence="6">The sequence shown here is derived from an EMBL/GenBank/DDBJ whole genome shotgun (WGS) entry which is preliminary data.</text>
</comment>